<evidence type="ECO:0000256" key="3">
    <source>
        <dbReference type="ARBA" id="ARBA00022692"/>
    </source>
</evidence>
<gene>
    <name evidence="7" type="ORF">AUK04_04645</name>
</gene>
<proteinExistence type="predicted"/>
<accession>A0A1J5HNL7</accession>
<evidence type="ECO:0000256" key="2">
    <source>
        <dbReference type="ARBA" id="ARBA00022475"/>
    </source>
</evidence>
<feature type="transmembrane region" description="Helical" evidence="6">
    <location>
        <begin position="222"/>
        <end position="244"/>
    </location>
</feature>
<organism evidence="7 8">
    <name type="scientific">Candidatus Roizmanbacteria bacterium CG2_30_33_16</name>
    <dbReference type="NCBI Taxonomy" id="1805340"/>
    <lineage>
        <taxon>Bacteria</taxon>
        <taxon>Candidatus Roizmaniibacteriota</taxon>
    </lineage>
</organism>
<dbReference type="InterPro" id="IPR050833">
    <property type="entry name" value="Poly_Biosynth_Transport"/>
</dbReference>
<feature type="transmembrane region" description="Helical" evidence="6">
    <location>
        <begin position="53"/>
        <end position="72"/>
    </location>
</feature>
<comment type="subcellular location">
    <subcellularLocation>
        <location evidence="1">Cell membrane</location>
        <topology evidence="1">Multi-pass membrane protein</topology>
    </subcellularLocation>
</comment>
<keyword evidence="5 6" id="KW-0472">Membrane</keyword>
<feature type="transmembrane region" description="Helical" evidence="6">
    <location>
        <begin position="150"/>
        <end position="172"/>
    </location>
</feature>
<dbReference type="PANTHER" id="PTHR30250:SF11">
    <property type="entry name" value="O-ANTIGEN TRANSPORTER-RELATED"/>
    <property type="match status" value="1"/>
</dbReference>
<evidence type="ECO:0000256" key="6">
    <source>
        <dbReference type="SAM" id="Phobius"/>
    </source>
</evidence>
<feature type="transmembrane region" description="Helical" evidence="6">
    <location>
        <begin position="123"/>
        <end position="143"/>
    </location>
</feature>
<keyword evidence="4 6" id="KW-1133">Transmembrane helix</keyword>
<reference evidence="7 8" key="1">
    <citation type="journal article" date="2016" name="Environ. Microbiol.">
        <title>Genomic resolution of a cold subsurface aquifer community provides metabolic insights for novel microbes adapted to high CO concentrations.</title>
        <authorList>
            <person name="Probst A.J."/>
            <person name="Castelle C.J."/>
            <person name="Singh A."/>
            <person name="Brown C.T."/>
            <person name="Anantharaman K."/>
            <person name="Sharon I."/>
            <person name="Hug L.A."/>
            <person name="Burstein D."/>
            <person name="Emerson J.B."/>
            <person name="Thomas B.C."/>
            <person name="Banfield J.F."/>
        </authorList>
    </citation>
    <scope>NUCLEOTIDE SEQUENCE [LARGE SCALE GENOMIC DNA]</scope>
    <source>
        <strain evidence="7">CG2_30_33_16</strain>
    </source>
</reference>
<dbReference type="Proteomes" id="UP000183758">
    <property type="component" value="Unassembled WGS sequence"/>
</dbReference>
<feature type="transmembrane region" description="Helical" evidence="6">
    <location>
        <begin position="301"/>
        <end position="323"/>
    </location>
</feature>
<dbReference type="PANTHER" id="PTHR30250">
    <property type="entry name" value="PST FAMILY PREDICTED COLANIC ACID TRANSPORTER"/>
    <property type="match status" value="1"/>
</dbReference>
<evidence type="ECO:0000313" key="8">
    <source>
        <dbReference type="Proteomes" id="UP000183758"/>
    </source>
</evidence>
<protein>
    <recommendedName>
        <fullName evidence="9">Polysaccharide biosynthesis protein C-terminal domain-containing protein</fullName>
    </recommendedName>
</protein>
<feature type="transmembrane region" description="Helical" evidence="6">
    <location>
        <begin position="395"/>
        <end position="415"/>
    </location>
</feature>
<evidence type="ECO:0008006" key="9">
    <source>
        <dbReference type="Google" id="ProtNLM"/>
    </source>
</evidence>
<keyword evidence="2" id="KW-1003">Cell membrane</keyword>
<evidence type="ECO:0000256" key="4">
    <source>
        <dbReference type="ARBA" id="ARBA00022989"/>
    </source>
</evidence>
<sequence>MRKKITALANHPFIQGGIILSFSNVITGFLNYLFNSLSAKTLGPAGYGEITALFSYLVVFSVPFGVISADLIRRIGRLKSHQNSTILGWENWIWKKINQWKILIIPYSLVTLIIPRITNLSLFSSIALLIFILLTFIGTFYNATIQGLQLFSIAAALSIVSVLLKLIGPLLVSLNFGGVNLVIAVLVIGSFILLPVYQIIIRKKLLNDQKKYIPQVPLNKRIRSLFVNRNMVITTLSLLAITLFNNFDMMFAKKFFSSEYAGLYGAWNLLAKIVLYAGGPLGGLSFIFFSNQSYKKQHKLSLLLITLGVFFVGIIMLVTYSLFGKLIVSLLFNKNYFVIVNFLPQAAIFGCLYSLINIINGFFLASNSRYSLIIAFLFPFYFISLILFGRSFSGLINLNLFFIATTFIFYTIALFQVPSFQESK</sequence>
<dbReference type="InterPro" id="IPR002797">
    <property type="entry name" value="Polysacc_synth"/>
</dbReference>
<evidence type="ECO:0000313" key="7">
    <source>
        <dbReference type="EMBL" id="OIP82479.1"/>
    </source>
</evidence>
<dbReference type="EMBL" id="MNZM01000112">
    <property type="protein sequence ID" value="OIP82479.1"/>
    <property type="molecule type" value="Genomic_DNA"/>
</dbReference>
<dbReference type="Pfam" id="PF01943">
    <property type="entry name" value="Polysacc_synt"/>
    <property type="match status" value="1"/>
</dbReference>
<feature type="transmembrane region" description="Helical" evidence="6">
    <location>
        <begin position="178"/>
        <end position="201"/>
    </location>
</feature>
<dbReference type="GO" id="GO:0005886">
    <property type="term" value="C:plasma membrane"/>
    <property type="evidence" value="ECO:0007669"/>
    <property type="project" value="UniProtKB-SubCell"/>
</dbReference>
<evidence type="ECO:0000256" key="1">
    <source>
        <dbReference type="ARBA" id="ARBA00004651"/>
    </source>
</evidence>
<evidence type="ECO:0000256" key="5">
    <source>
        <dbReference type="ARBA" id="ARBA00023136"/>
    </source>
</evidence>
<feature type="transmembrane region" description="Helical" evidence="6">
    <location>
        <begin position="264"/>
        <end position="289"/>
    </location>
</feature>
<name>A0A1J5HNL7_9BACT</name>
<dbReference type="AlphaFoldDB" id="A0A1J5HNL7"/>
<feature type="transmembrane region" description="Helical" evidence="6">
    <location>
        <begin position="370"/>
        <end position="389"/>
    </location>
</feature>
<keyword evidence="3 6" id="KW-0812">Transmembrane</keyword>
<comment type="caution">
    <text evidence="7">The sequence shown here is derived from an EMBL/GenBank/DDBJ whole genome shotgun (WGS) entry which is preliminary data.</text>
</comment>
<feature type="transmembrane region" description="Helical" evidence="6">
    <location>
        <begin position="12"/>
        <end position="33"/>
    </location>
</feature>
<feature type="transmembrane region" description="Helical" evidence="6">
    <location>
        <begin position="335"/>
        <end position="358"/>
    </location>
</feature>